<keyword evidence="2" id="KW-1185">Reference proteome</keyword>
<gene>
    <name evidence="1" type="ORF">BCR43DRAFT_556086</name>
</gene>
<dbReference type="OrthoDB" id="275936at2759"/>
<sequence length="265" mass="29137">MILPLRPYSSRKLLGLYGVDLASAAASSACVAPFIAVVDRAIIENANGKRKLGTGLVQGFKAILTTPHKFIASPQFRYVFGLYFSTYATANVMDTSCEQNDVALSTSSWYKFIATSMINMTLCILKDRAFARMFAVTTVSRAMPKLSYLAFALRDSLTIAASFNAPRYLAGWLDSLDHGWTPNETTVAAQLFCPASIQIISTPLHLLGLDFYNRPNVSPSQRFTLIRAEYFKSTSARIARIGPAFSIGGVGNAYLRSHRRSFIDT</sequence>
<dbReference type="OMA" id="RRNWFIS"/>
<dbReference type="GO" id="GO:0005739">
    <property type="term" value="C:mitochondrion"/>
    <property type="evidence" value="ECO:0007669"/>
    <property type="project" value="TreeGrafter"/>
</dbReference>
<reference evidence="1 2" key="1">
    <citation type="submission" date="2016-07" db="EMBL/GenBank/DDBJ databases">
        <title>Pervasive Adenine N6-methylation of Active Genes in Fungi.</title>
        <authorList>
            <consortium name="DOE Joint Genome Institute"/>
            <person name="Mondo S.J."/>
            <person name="Dannebaum R.O."/>
            <person name="Kuo R.C."/>
            <person name="Labutti K."/>
            <person name="Haridas S."/>
            <person name="Kuo A."/>
            <person name="Salamov A."/>
            <person name="Ahrendt S.R."/>
            <person name="Lipzen A."/>
            <person name="Sullivan W."/>
            <person name="Andreopoulos W.B."/>
            <person name="Clum A."/>
            <person name="Lindquist E."/>
            <person name="Daum C."/>
            <person name="Ramamoorthy G.K."/>
            <person name="Gryganskyi A."/>
            <person name="Culley D."/>
            <person name="Magnuson J.K."/>
            <person name="James T.Y."/>
            <person name="O'Malley M.A."/>
            <person name="Stajich J.E."/>
            <person name="Spatafora J.W."/>
            <person name="Visel A."/>
            <person name="Grigoriev I.V."/>
        </authorList>
    </citation>
    <scope>NUCLEOTIDE SEQUENCE [LARGE SCALE GENOMIC DNA]</scope>
    <source>
        <strain evidence="1 2">NRRL 2496</strain>
    </source>
</reference>
<comment type="caution">
    <text evidence="1">The sequence shown here is derived from an EMBL/GenBank/DDBJ whole genome shotgun (WGS) entry which is preliminary data.</text>
</comment>
<proteinExistence type="predicted"/>
<dbReference type="EMBL" id="MCGN01000002">
    <property type="protein sequence ID" value="ORZ01242.1"/>
    <property type="molecule type" value="Genomic_DNA"/>
</dbReference>
<evidence type="ECO:0000313" key="2">
    <source>
        <dbReference type="Proteomes" id="UP000242180"/>
    </source>
</evidence>
<dbReference type="PANTHER" id="PTHR37845:SF1">
    <property type="entry name" value="SEQUENCE ORPHAN"/>
    <property type="match status" value="1"/>
</dbReference>
<accession>A0A1X2HPL2</accession>
<dbReference type="InterPro" id="IPR038781">
    <property type="entry name" value="C365.16-ike"/>
</dbReference>
<dbReference type="Proteomes" id="UP000242180">
    <property type="component" value="Unassembled WGS sequence"/>
</dbReference>
<evidence type="ECO:0008006" key="3">
    <source>
        <dbReference type="Google" id="ProtNLM"/>
    </source>
</evidence>
<dbReference type="PANTHER" id="PTHR37845">
    <property type="entry name" value="SEQUENCE ORPHAN"/>
    <property type="match status" value="1"/>
</dbReference>
<dbReference type="InParanoid" id="A0A1X2HPL2"/>
<organism evidence="1 2">
    <name type="scientific">Syncephalastrum racemosum</name>
    <name type="common">Filamentous fungus</name>
    <dbReference type="NCBI Taxonomy" id="13706"/>
    <lineage>
        <taxon>Eukaryota</taxon>
        <taxon>Fungi</taxon>
        <taxon>Fungi incertae sedis</taxon>
        <taxon>Mucoromycota</taxon>
        <taxon>Mucoromycotina</taxon>
        <taxon>Mucoromycetes</taxon>
        <taxon>Mucorales</taxon>
        <taxon>Syncephalastraceae</taxon>
        <taxon>Syncephalastrum</taxon>
    </lineage>
</organism>
<evidence type="ECO:0000313" key="1">
    <source>
        <dbReference type="EMBL" id="ORZ01242.1"/>
    </source>
</evidence>
<dbReference type="STRING" id="13706.A0A1X2HPL2"/>
<dbReference type="AlphaFoldDB" id="A0A1X2HPL2"/>
<name>A0A1X2HPL2_SYNRA</name>
<protein>
    <recommendedName>
        <fullName evidence="3">Mitochondrial carrier domain-containing protein</fullName>
    </recommendedName>
</protein>